<dbReference type="AlphaFoldDB" id="A0A1I0VG37"/>
<gene>
    <name evidence="1" type="ORF">SAMN05216249_1021</name>
</gene>
<dbReference type="SUPFAM" id="SSF50998">
    <property type="entry name" value="Quinoprotein alcohol dehydrogenase-like"/>
    <property type="match status" value="1"/>
</dbReference>
<protein>
    <submittedName>
        <fullName evidence="1">Uncharacterized protein</fullName>
    </submittedName>
</protein>
<feature type="non-terminal residue" evidence="1">
    <location>
        <position position="1"/>
    </location>
</feature>
<dbReference type="EMBL" id="FOJY01000002">
    <property type="protein sequence ID" value="SFA75439.1"/>
    <property type="molecule type" value="Genomic_DNA"/>
</dbReference>
<evidence type="ECO:0000313" key="1">
    <source>
        <dbReference type="EMBL" id="SFA75439.1"/>
    </source>
</evidence>
<name>A0A1I0VG37_9FIRM</name>
<reference evidence="1 2" key="1">
    <citation type="submission" date="2016-10" db="EMBL/GenBank/DDBJ databases">
        <authorList>
            <person name="de Groot N.N."/>
        </authorList>
    </citation>
    <scope>NUCLEOTIDE SEQUENCE [LARGE SCALE GENOMIC DNA]</scope>
    <source>
        <strain evidence="1 2">DSM 5522</strain>
    </source>
</reference>
<dbReference type="Gene3D" id="2.130.10.10">
    <property type="entry name" value="YVTN repeat-like/Quinoprotein amine dehydrogenase"/>
    <property type="match status" value="1"/>
</dbReference>
<keyword evidence="2" id="KW-1185">Reference proteome</keyword>
<accession>A0A1I0VG37</accession>
<dbReference type="InterPro" id="IPR011047">
    <property type="entry name" value="Quinoprotein_ADH-like_sf"/>
</dbReference>
<evidence type="ECO:0000313" key="2">
    <source>
        <dbReference type="Proteomes" id="UP000198838"/>
    </source>
</evidence>
<dbReference type="Proteomes" id="UP000198838">
    <property type="component" value="Unassembled WGS sequence"/>
</dbReference>
<dbReference type="RefSeq" id="WP_177205527.1">
    <property type="nucleotide sequence ID" value="NZ_FOJY01000002.1"/>
</dbReference>
<proteinExistence type="predicted"/>
<organism evidence="1 2">
    <name type="scientific">Acetitomaculum ruminis DSM 5522</name>
    <dbReference type="NCBI Taxonomy" id="1120918"/>
    <lineage>
        <taxon>Bacteria</taxon>
        <taxon>Bacillati</taxon>
        <taxon>Bacillota</taxon>
        <taxon>Clostridia</taxon>
        <taxon>Lachnospirales</taxon>
        <taxon>Lachnospiraceae</taxon>
        <taxon>Acetitomaculum</taxon>
    </lineage>
</organism>
<dbReference type="InterPro" id="IPR015943">
    <property type="entry name" value="WD40/YVTN_repeat-like_dom_sf"/>
</dbReference>
<sequence length="257" mass="30050">EGKGYEKNDCAVIGINNKTGKITRYDFSEIIGLSDYEVTPKGVYVMGNYNFNTTICFYSFDTHEKEYYKIKDFATTDFFVCKDVLYILTLENTILKIDKKNKKNEVAFDFSKDFTEDDNVIMGAVYNDSYVYLPYDKKLIKLDLSNNSYSYVELPVDKNIWSCYIFNDKLYVGIVDEENLTEDGKIIEVDMENDTVLHTYKLDLLITEFVVQDDYLYLYDDNNVVYKYKMDGDKLDLICSHDLLDDGYRFVSGIFTK</sequence>